<accession>A0ABN8P8G0</accession>
<proteinExistence type="predicted"/>
<reference evidence="2 3" key="1">
    <citation type="submission" date="2022-05" db="EMBL/GenBank/DDBJ databases">
        <authorList>
            <consortium name="Genoscope - CEA"/>
            <person name="William W."/>
        </authorList>
    </citation>
    <scope>NUCLEOTIDE SEQUENCE [LARGE SCALE GENOMIC DNA]</scope>
</reference>
<dbReference type="Proteomes" id="UP001159405">
    <property type="component" value="Unassembled WGS sequence"/>
</dbReference>
<organism evidence="2 3">
    <name type="scientific">Porites lobata</name>
    <dbReference type="NCBI Taxonomy" id="104759"/>
    <lineage>
        <taxon>Eukaryota</taxon>
        <taxon>Metazoa</taxon>
        <taxon>Cnidaria</taxon>
        <taxon>Anthozoa</taxon>
        <taxon>Hexacorallia</taxon>
        <taxon>Scleractinia</taxon>
        <taxon>Fungiina</taxon>
        <taxon>Poritidae</taxon>
        <taxon>Porites</taxon>
    </lineage>
</organism>
<gene>
    <name evidence="2" type="ORF">PLOB_00038983</name>
</gene>
<feature type="compositionally biased region" description="Basic and acidic residues" evidence="1">
    <location>
        <begin position="78"/>
        <end position="127"/>
    </location>
</feature>
<evidence type="ECO:0000256" key="1">
    <source>
        <dbReference type="SAM" id="MobiDB-lite"/>
    </source>
</evidence>
<comment type="caution">
    <text evidence="2">The sequence shown here is derived from an EMBL/GenBank/DDBJ whole genome shotgun (WGS) entry which is preliminary data.</text>
</comment>
<sequence length="127" mass="14730">MNWTEEHDEVFCREIIFVNPFSAKKKSVQRSALWQRVADTLNSIKDPAKELKEGGISPTKTELDEAIEQIIAMEESADEQRKGDKMEGDRLKAEEMRRTAMETDIRENTEEKVRGGAEKSEEKQKKW</sequence>
<feature type="region of interest" description="Disordered" evidence="1">
    <location>
        <begin position="75"/>
        <end position="127"/>
    </location>
</feature>
<name>A0ABN8P8G0_9CNID</name>
<keyword evidence="3" id="KW-1185">Reference proteome</keyword>
<protein>
    <submittedName>
        <fullName evidence="2">Uncharacterized protein</fullName>
    </submittedName>
</protein>
<evidence type="ECO:0000313" key="3">
    <source>
        <dbReference type="Proteomes" id="UP001159405"/>
    </source>
</evidence>
<evidence type="ECO:0000313" key="2">
    <source>
        <dbReference type="EMBL" id="CAH3137409.1"/>
    </source>
</evidence>
<dbReference type="EMBL" id="CALNXK010000059">
    <property type="protein sequence ID" value="CAH3137409.1"/>
    <property type="molecule type" value="Genomic_DNA"/>
</dbReference>